<dbReference type="EMBL" id="CAADRA010000038">
    <property type="protein sequence ID" value="VFT77881.1"/>
    <property type="molecule type" value="Genomic_DNA"/>
</dbReference>
<reference evidence="1" key="2">
    <citation type="submission" date="2019-06" db="EMBL/GenBank/DDBJ databases">
        <title>Genomics analysis of Aphanomyces spp. identifies a new class of oomycete effector associated with host adaptation.</title>
        <authorList>
            <person name="Gaulin E."/>
        </authorList>
    </citation>
    <scope>NUCLEOTIDE SEQUENCE</scope>
    <source>
        <strain evidence="1">CBS 578.67</strain>
    </source>
</reference>
<sequence>MCTSGTTPRRTHTTLSRPASASISCEIGTVTLFARCIWGTFTSPLQASVRARHTLDSIDANTSYERVTLFASSSSGVSGKDNDAAPLLALNVLVKRMRYREGIAVVFRNIPNDHALGVCRVAQARFERHHKQGTHARSLVKFRQGRRSKAKREIRSKHLEWLTTIAKQFFEAVDAANTAKLRQHGSPSALLVRDHSFDRQRSAQLTGISTANW</sequence>
<reference evidence="2 3" key="1">
    <citation type="submission" date="2019-03" db="EMBL/GenBank/DDBJ databases">
        <authorList>
            <person name="Gaulin E."/>
            <person name="Dumas B."/>
        </authorList>
    </citation>
    <scope>NUCLEOTIDE SEQUENCE [LARGE SCALE GENOMIC DNA]</scope>
    <source>
        <strain evidence="2">CBS 568.67</strain>
    </source>
</reference>
<protein>
    <submittedName>
        <fullName evidence="2">Aste57867_656 protein</fullName>
    </submittedName>
</protein>
<organism evidence="2 3">
    <name type="scientific">Aphanomyces stellatus</name>
    <dbReference type="NCBI Taxonomy" id="120398"/>
    <lineage>
        <taxon>Eukaryota</taxon>
        <taxon>Sar</taxon>
        <taxon>Stramenopiles</taxon>
        <taxon>Oomycota</taxon>
        <taxon>Saprolegniomycetes</taxon>
        <taxon>Saprolegniales</taxon>
        <taxon>Verrucalvaceae</taxon>
        <taxon>Aphanomyces</taxon>
    </lineage>
</organism>
<dbReference type="Proteomes" id="UP000332933">
    <property type="component" value="Unassembled WGS sequence"/>
</dbReference>
<dbReference type="EMBL" id="VJMH01000038">
    <property type="protein sequence ID" value="KAF0719962.1"/>
    <property type="molecule type" value="Genomic_DNA"/>
</dbReference>
<evidence type="ECO:0000313" key="1">
    <source>
        <dbReference type="EMBL" id="KAF0719962.1"/>
    </source>
</evidence>
<accession>A0A485K3I5</accession>
<gene>
    <name evidence="2" type="primary">Aste57867_656</name>
    <name evidence="1" type="ORF">As57867_000655</name>
    <name evidence="2" type="ORF">ASTE57867_656</name>
</gene>
<proteinExistence type="predicted"/>
<evidence type="ECO:0000313" key="2">
    <source>
        <dbReference type="EMBL" id="VFT77881.1"/>
    </source>
</evidence>
<dbReference type="AlphaFoldDB" id="A0A485K3I5"/>
<keyword evidence="3" id="KW-1185">Reference proteome</keyword>
<name>A0A485K3I5_9STRA</name>
<evidence type="ECO:0000313" key="3">
    <source>
        <dbReference type="Proteomes" id="UP000332933"/>
    </source>
</evidence>